<comment type="caution">
    <text evidence="2">The sequence shown here is derived from an EMBL/GenBank/DDBJ whole genome shotgun (WGS) entry which is preliminary data.</text>
</comment>
<dbReference type="Proteomes" id="UP001283361">
    <property type="component" value="Unassembled WGS sequence"/>
</dbReference>
<feature type="region of interest" description="Disordered" evidence="1">
    <location>
        <begin position="280"/>
        <end position="335"/>
    </location>
</feature>
<feature type="compositionally biased region" description="Acidic residues" evidence="1">
    <location>
        <begin position="297"/>
        <end position="307"/>
    </location>
</feature>
<reference evidence="2" key="1">
    <citation type="journal article" date="2023" name="G3 (Bethesda)">
        <title>A reference genome for the long-term kleptoplast-retaining sea slug Elysia crispata morphotype clarki.</title>
        <authorList>
            <person name="Eastman K.E."/>
            <person name="Pendleton A.L."/>
            <person name="Shaikh M.A."/>
            <person name="Suttiyut T."/>
            <person name="Ogas R."/>
            <person name="Tomko P."/>
            <person name="Gavelis G."/>
            <person name="Widhalm J.R."/>
            <person name="Wisecaver J.H."/>
        </authorList>
    </citation>
    <scope>NUCLEOTIDE SEQUENCE</scope>
    <source>
        <strain evidence="2">ECLA1</strain>
    </source>
</reference>
<protein>
    <submittedName>
        <fullName evidence="2">Uncharacterized protein</fullName>
    </submittedName>
</protein>
<dbReference type="EMBL" id="JAWDGP010004263">
    <property type="protein sequence ID" value="KAK3766022.1"/>
    <property type="molecule type" value="Genomic_DNA"/>
</dbReference>
<evidence type="ECO:0000313" key="3">
    <source>
        <dbReference type="Proteomes" id="UP001283361"/>
    </source>
</evidence>
<name>A0AAE1DD38_9GAST</name>
<sequence>MTSPVVQTGFGSRPLLEVPAMEVVGTSQMAVNSLVVPGPQRAPAVDLVPSARAVLAGPTSVVAAPVVQAPQVPTVPAQANLGLLNPFPTAVNPMIGPGLYNMQPTSFSAGGYPANLPVSFPMNLPASLPAAPQTFPAMDGRHHSAPPGPLYNSQGRPYYYGPNGEVIFPPPVYAGVANPFAGAVPNHYTHPQGLNPYGGPPGRMAYPGYEPRPFSVTCELEFGRITNIDLKDSIGTFRGIPDFIRLELLRTYGAEPFTEVKIKYSEGEFHIYASNEKWSKRTRSKSKESHSEADSNYSDEDYGETDVDSYTHIKPRHRGEKPRRIVHTKGWNRFR</sequence>
<organism evidence="2 3">
    <name type="scientific">Elysia crispata</name>
    <name type="common">lettuce slug</name>
    <dbReference type="NCBI Taxonomy" id="231223"/>
    <lineage>
        <taxon>Eukaryota</taxon>
        <taxon>Metazoa</taxon>
        <taxon>Spiralia</taxon>
        <taxon>Lophotrochozoa</taxon>
        <taxon>Mollusca</taxon>
        <taxon>Gastropoda</taxon>
        <taxon>Heterobranchia</taxon>
        <taxon>Euthyneura</taxon>
        <taxon>Panpulmonata</taxon>
        <taxon>Sacoglossa</taxon>
        <taxon>Placobranchoidea</taxon>
        <taxon>Plakobranchidae</taxon>
        <taxon>Elysia</taxon>
    </lineage>
</organism>
<dbReference type="AlphaFoldDB" id="A0AAE1DD38"/>
<evidence type="ECO:0000256" key="1">
    <source>
        <dbReference type="SAM" id="MobiDB-lite"/>
    </source>
</evidence>
<evidence type="ECO:0000313" key="2">
    <source>
        <dbReference type="EMBL" id="KAK3766022.1"/>
    </source>
</evidence>
<keyword evidence="3" id="KW-1185">Reference proteome</keyword>
<feature type="compositionally biased region" description="Basic residues" evidence="1">
    <location>
        <begin position="313"/>
        <end position="335"/>
    </location>
</feature>
<accession>A0AAE1DD38</accession>
<proteinExistence type="predicted"/>
<gene>
    <name evidence="2" type="ORF">RRG08_002265</name>
</gene>